<comment type="cofactor">
    <cofactor evidence="1">
        <name>heme b</name>
        <dbReference type="ChEBI" id="CHEBI:60344"/>
    </cofactor>
</comment>
<dbReference type="InterPro" id="IPR010255">
    <property type="entry name" value="Haem_peroxidase_sf"/>
</dbReference>
<dbReference type="CDD" id="cd00691">
    <property type="entry name" value="ascorbate_peroxidase"/>
    <property type="match status" value="1"/>
</dbReference>
<dbReference type="InterPro" id="IPR044831">
    <property type="entry name" value="Ccp1-like"/>
</dbReference>
<dbReference type="PROSITE" id="PS00435">
    <property type="entry name" value="PEROXIDASE_1"/>
    <property type="match status" value="1"/>
</dbReference>
<dbReference type="Pfam" id="PF00141">
    <property type="entry name" value="peroxidase"/>
    <property type="match status" value="1"/>
</dbReference>
<comment type="similarity">
    <text evidence="2">Belongs to the peroxidase family. Ascorbate peroxidase subfamily.</text>
</comment>
<evidence type="ECO:0000259" key="5">
    <source>
        <dbReference type="PROSITE" id="PS50873"/>
    </source>
</evidence>
<name>A0ABD1XNY1_9MARC</name>
<dbReference type="PRINTS" id="PR00458">
    <property type="entry name" value="PEROXIDASE"/>
</dbReference>
<dbReference type="PANTHER" id="PTHR31356">
    <property type="entry name" value="THYLAKOID LUMENAL 29 KDA PROTEIN, CHLOROPLASTIC-RELATED"/>
    <property type="match status" value="1"/>
</dbReference>
<dbReference type="Proteomes" id="UP001605036">
    <property type="component" value="Unassembled WGS sequence"/>
</dbReference>
<dbReference type="Gene3D" id="1.10.520.10">
    <property type="match status" value="1"/>
</dbReference>
<dbReference type="AlphaFoldDB" id="A0ABD1XNY1"/>
<dbReference type="SUPFAM" id="SSF48113">
    <property type="entry name" value="Heme-dependent peroxidases"/>
    <property type="match status" value="1"/>
</dbReference>
<evidence type="ECO:0000313" key="6">
    <source>
        <dbReference type="EMBL" id="KAL2610659.1"/>
    </source>
</evidence>
<feature type="domain" description="Plant heme peroxidase family profile" evidence="5">
    <location>
        <begin position="115"/>
        <end position="367"/>
    </location>
</feature>
<evidence type="ECO:0000256" key="4">
    <source>
        <dbReference type="ARBA" id="ARBA00023002"/>
    </source>
</evidence>
<dbReference type="Gene3D" id="1.10.420.10">
    <property type="entry name" value="Peroxidase, domain 2"/>
    <property type="match status" value="1"/>
</dbReference>
<dbReference type="InterPro" id="IPR002016">
    <property type="entry name" value="Haem_peroxidase"/>
</dbReference>
<dbReference type="GO" id="GO:0016688">
    <property type="term" value="F:L-ascorbate peroxidase activity"/>
    <property type="evidence" value="ECO:0007669"/>
    <property type="project" value="UniProtKB-EC"/>
</dbReference>
<dbReference type="EMBL" id="JBHFFA010000008">
    <property type="protein sequence ID" value="KAL2610659.1"/>
    <property type="molecule type" value="Genomic_DNA"/>
</dbReference>
<reference evidence="6 7" key="1">
    <citation type="submission" date="2024-09" db="EMBL/GenBank/DDBJ databases">
        <title>Chromosome-scale assembly of Riccia fluitans.</title>
        <authorList>
            <person name="Paukszto L."/>
            <person name="Sawicki J."/>
            <person name="Karawczyk K."/>
            <person name="Piernik-Szablinska J."/>
            <person name="Szczecinska M."/>
            <person name="Mazdziarz M."/>
        </authorList>
    </citation>
    <scope>NUCLEOTIDE SEQUENCE [LARGE SCALE GENOMIC DNA]</scope>
    <source>
        <strain evidence="6">Rf_01</strain>
        <tissue evidence="6">Aerial parts of the thallus</tissue>
    </source>
</reference>
<organism evidence="6 7">
    <name type="scientific">Riccia fluitans</name>
    <dbReference type="NCBI Taxonomy" id="41844"/>
    <lineage>
        <taxon>Eukaryota</taxon>
        <taxon>Viridiplantae</taxon>
        <taxon>Streptophyta</taxon>
        <taxon>Embryophyta</taxon>
        <taxon>Marchantiophyta</taxon>
        <taxon>Marchantiopsida</taxon>
        <taxon>Marchantiidae</taxon>
        <taxon>Marchantiales</taxon>
        <taxon>Ricciaceae</taxon>
        <taxon>Riccia</taxon>
    </lineage>
</organism>
<keyword evidence="7" id="KW-1185">Reference proteome</keyword>
<evidence type="ECO:0000256" key="3">
    <source>
        <dbReference type="ARBA" id="ARBA00012940"/>
    </source>
</evidence>
<sequence length="383" mass="41851">MAASTMVGVSSSLHTRATPAHGVVLTPAGPVAVLPGLRLSASGKLRKQERKLESEFVPAFTARIVTQKTRNSSPAAGERVRVMSVRSAASNPDQLRAAREDVKKLIAEKKCNPILIRLAWHDSGSYDKNISEWPKRGGANGSIRFSPELAHGANAGLINAVKLLEPIKEKYPDISYADLYQLASATAIEEAGGPKIPMKYGRVATKGPEECAIEGNLPDAGPPDPSDHLRKVFYRMGLNDQEIVALSGAHTLGRSRPERSGWGKQETKYTVGENIGAPGGQSWTVQWLKFDNSYFKDIKAQSDEDLLVLPTDKILTEDPEFKKYTDKYAEDEAAFFKDYALAHAKLSELGAKWDPEGGFSIDEEPKNEPVPEKFVAAKYSSEE</sequence>
<evidence type="ECO:0000256" key="2">
    <source>
        <dbReference type="ARBA" id="ARBA00006873"/>
    </source>
</evidence>
<dbReference type="FunFam" id="1.10.520.10:FF:000007">
    <property type="entry name" value="L-ascorbate peroxidase S chloroplastic/mitochondrial"/>
    <property type="match status" value="1"/>
</dbReference>
<dbReference type="EC" id="1.11.1.11" evidence="3"/>
<gene>
    <name evidence="6" type="ORF">R1flu_029232</name>
</gene>
<dbReference type="PANTHER" id="PTHR31356:SF66">
    <property type="entry name" value="CATALASE-PEROXIDASE"/>
    <property type="match status" value="1"/>
</dbReference>
<evidence type="ECO:0000313" key="7">
    <source>
        <dbReference type="Proteomes" id="UP001605036"/>
    </source>
</evidence>
<accession>A0ABD1XNY1</accession>
<comment type="caution">
    <text evidence="6">The sequence shown here is derived from an EMBL/GenBank/DDBJ whole genome shotgun (WGS) entry which is preliminary data.</text>
</comment>
<evidence type="ECO:0000256" key="1">
    <source>
        <dbReference type="ARBA" id="ARBA00001970"/>
    </source>
</evidence>
<protein>
    <recommendedName>
        <fullName evidence="3">L-ascorbate peroxidase</fullName>
        <ecNumber evidence="3">1.11.1.11</ecNumber>
    </recommendedName>
</protein>
<keyword evidence="4" id="KW-0560">Oxidoreductase</keyword>
<dbReference type="InterPro" id="IPR002207">
    <property type="entry name" value="Peroxidase_I"/>
</dbReference>
<dbReference type="InterPro" id="IPR019793">
    <property type="entry name" value="Peroxidases_heam-ligand_BS"/>
</dbReference>
<dbReference type="PRINTS" id="PR00459">
    <property type="entry name" value="ASPEROXIDASE"/>
</dbReference>
<dbReference type="PROSITE" id="PS50873">
    <property type="entry name" value="PEROXIDASE_4"/>
    <property type="match status" value="1"/>
</dbReference>
<proteinExistence type="inferred from homology"/>